<dbReference type="RefSeq" id="WP_272743871.1">
    <property type="nucleotide sequence ID" value="NZ_JAQQKV010000001.1"/>
</dbReference>
<dbReference type="InterPro" id="IPR029030">
    <property type="entry name" value="Caspase-like_dom_sf"/>
</dbReference>
<evidence type="ECO:0000259" key="1">
    <source>
        <dbReference type="Pfam" id="PF00656"/>
    </source>
</evidence>
<evidence type="ECO:0000313" key="3">
    <source>
        <dbReference type="Proteomes" id="UP001218579"/>
    </source>
</evidence>
<gene>
    <name evidence="2" type="ORF">PQU98_05395</name>
</gene>
<evidence type="ECO:0000313" key="2">
    <source>
        <dbReference type="EMBL" id="MDC7675552.1"/>
    </source>
</evidence>
<feature type="domain" description="Peptidase C14 caspase" evidence="1">
    <location>
        <begin position="3"/>
        <end position="191"/>
    </location>
</feature>
<name>A0ABT5HH84_9CAUL</name>
<reference evidence="2 3" key="1">
    <citation type="submission" date="2023-01" db="EMBL/GenBank/DDBJ databases">
        <title>Novel species of the genus Asticcacaulis isolated from rivers.</title>
        <authorList>
            <person name="Lu H."/>
        </authorList>
    </citation>
    <scope>NUCLEOTIDE SEQUENCE [LARGE SCALE GENOMIC DNA]</scope>
    <source>
        <strain evidence="2 3">LKC15W</strain>
    </source>
</reference>
<accession>A0ABT5HH84</accession>
<proteinExistence type="predicted"/>
<dbReference type="Proteomes" id="UP001218579">
    <property type="component" value="Unassembled WGS sequence"/>
</dbReference>
<protein>
    <submittedName>
        <fullName evidence="2">Caspase family protein</fullName>
    </submittedName>
</protein>
<dbReference type="SUPFAM" id="SSF52129">
    <property type="entry name" value="Caspase-like"/>
    <property type="match status" value="1"/>
</dbReference>
<sequence>MSRRVVLAIGCDRYAHLTPLNGAEVDARRMFEVLTDPDKGGYDAAGSRLLLSPQLSEVMKALADIFADLTPIDSFTFVFAGHGAVKNGSFYMAVSNSQYGLLSGSALPLGQLFTMLGEQAPAQSNIIIDACESGGLIADLNALLKPENLGAVGTPGITLLATSARNQSAGDTPSGGIGTNAVLDCINGATFIDDTSPFLDLIDIGRAVSVALYDTPEQSPVVWGLNLFGPKRFCRNPRTDADAVARASLASWPHSVASDSMRLQMPALWRLYAGLEHDWDSRAFLDAMAPLLDTLQGEPDQQRALIERFLDPAVLKASALADGFIPVEVAATGVVATLPFAEAIGSLEGGDVLLERVVTQVENTLDAIWADVEADRFALMRSRDGLAGLFYLPLRISRILGWAGLAHLYRSGFEEDSASRLRLERISHAILEHYALSVVFMSETQAPFIAVWLSAIKKSCLEPIGERVLRTLSVSMLQTGAKSASASIEPEQVFDYLLARSAGDFSEASQLCARPSEFALMLIRASTWFGLEGEVDQAMHLMDRESLIAFLPRRLDQFAEDLMQDGSSIVFRVGFDVWTVAEIESAWPQEAVVQPAGNAEHFRCLLAALLFPNRVPWFLFSPPTP</sequence>
<keyword evidence="3" id="KW-1185">Reference proteome</keyword>
<dbReference type="Pfam" id="PF00656">
    <property type="entry name" value="Peptidase_C14"/>
    <property type="match status" value="1"/>
</dbReference>
<dbReference type="Gene3D" id="3.40.50.1460">
    <property type="match status" value="1"/>
</dbReference>
<dbReference type="EMBL" id="JAQQKV010000001">
    <property type="protein sequence ID" value="MDC7675552.1"/>
    <property type="molecule type" value="Genomic_DNA"/>
</dbReference>
<dbReference type="InterPro" id="IPR011600">
    <property type="entry name" value="Pept_C14_caspase"/>
</dbReference>
<comment type="caution">
    <text evidence="2">The sequence shown here is derived from an EMBL/GenBank/DDBJ whole genome shotgun (WGS) entry which is preliminary data.</text>
</comment>
<organism evidence="2 3">
    <name type="scientific">Asticcacaulis machinosus</name>
    <dbReference type="NCBI Taxonomy" id="2984211"/>
    <lineage>
        <taxon>Bacteria</taxon>
        <taxon>Pseudomonadati</taxon>
        <taxon>Pseudomonadota</taxon>
        <taxon>Alphaproteobacteria</taxon>
        <taxon>Caulobacterales</taxon>
        <taxon>Caulobacteraceae</taxon>
        <taxon>Asticcacaulis</taxon>
    </lineage>
</organism>